<dbReference type="Pfam" id="PF13953">
    <property type="entry name" value="PapC_C"/>
    <property type="match status" value="1"/>
</dbReference>
<keyword evidence="8 9" id="KW-0998">Cell outer membrane</keyword>
<dbReference type="Gene3D" id="2.60.40.3110">
    <property type="match status" value="1"/>
</dbReference>
<dbReference type="SUPFAM" id="SSF141729">
    <property type="entry name" value="FimD N-terminal domain-like"/>
    <property type="match status" value="1"/>
</dbReference>
<protein>
    <submittedName>
        <fullName evidence="13">Fimbrial biogenesis outer membrane usher protein</fullName>
    </submittedName>
</protein>
<evidence type="ECO:0000256" key="1">
    <source>
        <dbReference type="ARBA" id="ARBA00004571"/>
    </source>
</evidence>
<dbReference type="FunFam" id="2.60.40.3110:FF:000001">
    <property type="entry name" value="Putative fimbrial outer membrane usher"/>
    <property type="match status" value="1"/>
</dbReference>
<reference evidence="13 14" key="1">
    <citation type="submission" date="2020-05" db="EMBL/GenBank/DDBJ databases">
        <authorList>
            <person name="Niu N."/>
        </authorList>
    </citation>
    <scope>NUCLEOTIDE SEQUENCE [LARGE SCALE GENOMIC DNA]</scope>
    <source>
        <strain evidence="13 14">LMG10982</strain>
    </source>
</reference>
<keyword evidence="9" id="KW-1029">Fimbrium biogenesis</keyword>
<proteinExistence type="inferred from homology"/>
<evidence type="ECO:0000256" key="8">
    <source>
        <dbReference type="ARBA" id="ARBA00023237"/>
    </source>
</evidence>
<evidence type="ECO:0000256" key="6">
    <source>
        <dbReference type="ARBA" id="ARBA00022729"/>
    </source>
</evidence>
<dbReference type="RefSeq" id="WP_171588158.1">
    <property type="nucleotide sequence ID" value="NZ_JABGBO010000003.1"/>
</dbReference>
<dbReference type="InterPro" id="IPR037224">
    <property type="entry name" value="PapC_N_sf"/>
</dbReference>
<evidence type="ECO:0000256" key="4">
    <source>
        <dbReference type="ARBA" id="ARBA00022452"/>
    </source>
</evidence>
<comment type="caution">
    <text evidence="13">The sequence shown here is derived from an EMBL/GenBank/DDBJ whole genome shotgun (WGS) entry which is preliminary data.</text>
</comment>
<dbReference type="EMBL" id="JABGBO010000003">
    <property type="protein sequence ID" value="NOL49182.1"/>
    <property type="molecule type" value="Genomic_DNA"/>
</dbReference>
<evidence type="ECO:0000259" key="11">
    <source>
        <dbReference type="Pfam" id="PF13953"/>
    </source>
</evidence>
<sequence>MNTHSRNQFTLNAVCIMVLNLFSQPLYAEEYAEFDAAFLKGNAAAEKIDVSRFSHGNATPAGEYIVDVYLNNNPIGRLNTVFAEIPHQNTTGLCATDTLISAMDLREEVVNKDTSTDSACTFLTTLIPQAKTSFNMTDLRLDIEIPQALITQRPRDYISPSRWQFGNTTAFVRYDASHYRYKYDKYDSHQSYLSIDAGVNLFGWSIRHRGNKTWIPGFNTKYQNISTYAQHDIPALRAQLKLGDFYTSGTLMDSLSLRGVQLASDDRMLAPSLRGYAPTIRGVANSNARVTIRQKGVILREVTVPAGPFEIDDLYPTGYGGDLEVEVQEANGEKRTFSIPFTSTAQLVRPGFAKYSLSVGRYRDMSKLYNTKVAQATLQYGLTNDITLNLGATFAKNYHSELAGVSFNTPIGAFASNATFSHAKINRNTYKGYSLSINYNTRIEKTDTNVTLAAYRYSSRNYYGVTDVIYANEGYPVYDEYVRHYGLITPIGLRPKNQFQVYISQRLKDDWGYLYASGSTYAYWDTKEKQNQYQIGYSNSYKSINYSISFSQSKNNWGEKNTGVYLSLSIPLGKDNHMQLSQTLNHTREEGFASNTSFSHTLGENNQFSYGAYAGKQRHSTNFGVHANYTSSIARIGATWSHGNYRDTWGSSTNQQMSFNVSGAVVAHAKGITLANDIGDTFAIVHAKGAQGAKINGGVNNTIDYFGNGIVPYLEPYAVNYVGIDTSNIDDKVELSATNQEVIPRANQSVLVDFETKVGSVVFFEITGTDVLPPIGTEVFDDQGNAMGIVAQGGRIYTRAAADKGRLSMSWGDKQCTFNYTLPEQEDSSRPMIVPVQCDASVSK</sequence>
<evidence type="ECO:0000256" key="10">
    <source>
        <dbReference type="SAM" id="SignalP"/>
    </source>
</evidence>
<dbReference type="Proteomes" id="UP000541421">
    <property type="component" value="Unassembled WGS sequence"/>
</dbReference>
<evidence type="ECO:0000256" key="3">
    <source>
        <dbReference type="ARBA" id="ARBA00022448"/>
    </source>
</evidence>
<dbReference type="GO" id="GO:0015473">
    <property type="term" value="F:fimbrial usher porin activity"/>
    <property type="evidence" value="ECO:0007669"/>
    <property type="project" value="InterPro"/>
</dbReference>
<evidence type="ECO:0000313" key="13">
    <source>
        <dbReference type="EMBL" id="NOL49182.1"/>
    </source>
</evidence>
<keyword evidence="14" id="KW-1185">Reference proteome</keyword>
<dbReference type="GO" id="GO:0009297">
    <property type="term" value="P:pilus assembly"/>
    <property type="evidence" value="ECO:0007669"/>
    <property type="project" value="InterPro"/>
</dbReference>
<keyword evidence="3 9" id="KW-0813">Transport</keyword>
<dbReference type="Gene3D" id="3.10.20.410">
    <property type="match status" value="1"/>
</dbReference>
<dbReference type="Gene3D" id="2.60.40.2070">
    <property type="match status" value="1"/>
</dbReference>
<dbReference type="InterPro" id="IPR025885">
    <property type="entry name" value="PapC_N"/>
</dbReference>
<organism evidence="13 14">
    <name type="scientific">Pelistega europaea</name>
    <dbReference type="NCBI Taxonomy" id="106147"/>
    <lineage>
        <taxon>Bacteria</taxon>
        <taxon>Pseudomonadati</taxon>
        <taxon>Pseudomonadota</taxon>
        <taxon>Betaproteobacteria</taxon>
        <taxon>Burkholderiales</taxon>
        <taxon>Alcaligenaceae</taxon>
        <taxon>Pelistega</taxon>
    </lineage>
</organism>
<evidence type="ECO:0000259" key="12">
    <source>
        <dbReference type="Pfam" id="PF13954"/>
    </source>
</evidence>
<evidence type="ECO:0000256" key="5">
    <source>
        <dbReference type="ARBA" id="ARBA00022692"/>
    </source>
</evidence>
<evidence type="ECO:0000256" key="7">
    <source>
        <dbReference type="ARBA" id="ARBA00023136"/>
    </source>
</evidence>
<dbReference type="InterPro" id="IPR042186">
    <property type="entry name" value="FimD_plug_dom"/>
</dbReference>
<dbReference type="AlphaFoldDB" id="A0A7Y4P3M9"/>
<dbReference type="PANTHER" id="PTHR30451:SF20">
    <property type="entry name" value="FIMBRIAE USHER"/>
    <property type="match status" value="1"/>
</dbReference>
<feature type="chain" id="PRO_5030637503" evidence="10">
    <location>
        <begin position="29"/>
        <end position="844"/>
    </location>
</feature>
<dbReference type="InterPro" id="IPR018030">
    <property type="entry name" value="Fimbrial_membr_usher_CS"/>
</dbReference>
<dbReference type="Pfam" id="PF13954">
    <property type="entry name" value="PapC_N"/>
    <property type="match status" value="1"/>
</dbReference>
<evidence type="ECO:0000313" key="14">
    <source>
        <dbReference type="Proteomes" id="UP000541421"/>
    </source>
</evidence>
<evidence type="ECO:0000256" key="2">
    <source>
        <dbReference type="ARBA" id="ARBA00008064"/>
    </source>
</evidence>
<dbReference type="InterPro" id="IPR043142">
    <property type="entry name" value="PapC-like_C_sf"/>
</dbReference>
<keyword evidence="6 10" id="KW-0732">Signal</keyword>
<gene>
    <name evidence="13" type="ORF">HKX40_03355</name>
</gene>
<dbReference type="InterPro" id="IPR000015">
    <property type="entry name" value="Fimb_usher"/>
</dbReference>
<evidence type="ECO:0000256" key="9">
    <source>
        <dbReference type="RuleBase" id="RU003884"/>
    </source>
</evidence>
<comment type="similarity">
    <text evidence="2 9">Belongs to the fimbrial export usher family.</text>
</comment>
<keyword evidence="4" id="KW-1134">Transmembrane beta strand</keyword>
<accession>A0A7Y4P3M9</accession>
<feature type="signal peptide" evidence="10">
    <location>
        <begin position="1"/>
        <end position="28"/>
    </location>
</feature>
<dbReference type="Gene3D" id="2.60.40.2610">
    <property type="entry name" value="Outer membrane usher protein FimD, plug domain"/>
    <property type="match status" value="1"/>
</dbReference>
<feature type="domain" description="PapC-like C-terminal" evidence="11">
    <location>
        <begin position="773"/>
        <end position="824"/>
    </location>
</feature>
<dbReference type="InterPro" id="IPR025949">
    <property type="entry name" value="PapC-like_C"/>
</dbReference>
<keyword evidence="5 9" id="KW-0812">Transmembrane</keyword>
<feature type="domain" description="PapC N-terminal" evidence="12">
    <location>
        <begin position="33"/>
        <end position="177"/>
    </location>
</feature>
<dbReference type="GO" id="GO:0009279">
    <property type="term" value="C:cell outer membrane"/>
    <property type="evidence" value="ECO:0007669"/>
    <property type="project" value="UniProtKB-SubCell"/>
</dbReference>
<name>A0A7Y4P3M9_9BURK</name>
<keyword evidence="7 9" id="KW-0472">Membrane</keyword>
<comment type="subcellular location">
    <subcellularLocation>
        <location evidence="1 9">Cell outer membrane</location>
        <topology evidence="1 9">Multi-pass membrane protein</topology>
    </subcellularLocation>
</comment>
<dbReference type="PANTHER" id="PTHR30451">
    <property type="entry name" value="OUTER MEMBRANE USHER PROTEIN"/>
    <property type="match status" value="1"/>
</dbReference>
<dbReference type="PROSITE" id="PS01151">
    <property type="entry name" value="FIMBRIAL_USHER"/>
    <property type="match status" value="1"/>
</dbReference>
<dbReference type="Pfam" id="PF00577">
    <property type="entry name" value="Usher"/>
    <property type="match status" value="1"/>
</dbReference>